<proteinExistence type="predicted"/>
<protein>
    <submittedName>
        <fullName evidence="1">Uncharacterized protein</fullName>
    </submittedName>
</protein>
<keyword evidence="2" id="KW-1185">Reference proteome</keyword>
<organism evidence="1 2">
    <name type="scientific">Tistlia consotensis USBA 355</name>
    <dbReference type="NCBI Taxonomy" id="560819"/>
    <lineage>
        <taxon>Bacteria</taxon>
        <taxon>Pseudomonadati</taxon>
        <taxon>Pseudomonadota</taxon>
        <taxon>Alphaproteobacteria</taxon>
        <taxon>Rhodospirillales</taxon>
        <taxon>Rhodovibrionaceae</taxon>
        <taxon>Tistlia</taxon>
    </lineage>
</organism>
<accession>A0A1Y6B782</accession>
<dbReference type="EMBL" id="FWZX01000001">
    <property type="protein sequence ID" value="SME88833.1"/>
    <property type="molecule type" value="Genomic_DNA"/>
</dbReference>
<evidence type="ECO:0000313" key="1">
    <source>
        <dbReference type="EMBL" id="SME88833.1"/>
    </source>
</evidence>
<dbReference type="AlphaFoldDB" id="A0A1Y6B782"/>
<dbReference type="Proteomes" id="UP000192917">
    <property type="component" value="Unassembled WGS sequence"/>
</dbReference>
<reference evidence="1 2" key="1">
    <citation type="submission" date="2017-04" db="EMBL/GenBank/DDBJ databases">
        <authorList>
            <person name="Afonso C.L."/>
            <person name="Miller P.J."/>
            <person name="Scott M.A."/>
            <person name="Spackman E."/>
            <person name="Goraichik I."/>
            <person name="Dimitrov K.M."/>
            <person name="Suarez D.L."/>
            <person name="Swayne D.E."/>
        </authorList>
    </citation>
    <scope>NUCLEOTIDE SEQUENCE [LARGE SCALE GENOMIC DNA]</scope>
    <source>
        <strain evidence="1 2">USBA 355</strain>
    </source>
</reference>
<sequence>METEDDIRQRDLSGKTVREMDEQEKLEIKRRFDEFVELVKTRKVRVQTPARPRQVTKWNPLAQGAKRV</sequence>
<name>A0A1Y6B782_9PROT</name>
<gene>
    <name evidence="1" type="ORF">SAMN05428998_101145</name>
</gene>
<evidence type="ECO:0000313" key="2">
    <source>
        <dbReference type="Proteomes" id="UP000192917"/>
    </source>
</evidence>
<dbReference type="RefSeq" id="WP_085120507.1">
    <property type="nucleotide sequence ID" value="NZ_FWZX01000001.1"/>
</dbReference>